<feature type="transmembrane region" description="Helical" evidence="1">
    <location>
        <begin position="6"/>
        <end position="25"/>
    </location>
</feature>
<proteinExistence type="predicted"/>
<name>A0A3G6K9Q6_LACDL</name>
<evidence type="ECO:0000313" key="2">
    <source>
        <dbReference type="EMBL" id="AZA15994.1"/>
    </source>
</evidence>
<dbReference type="RefSeq" id="WP_016057818.1">
    <property type="nucleotide sequence ID" value="NZ_JAGJAG010000001.1"/>
</dbReference>
<keyword evidence="1" id="KW-1133">Transmembrane helix</keyword>
<keyword evidence="1" id="KW-0812">Transmembrane</keyword>
<organism evidence="2">
    <name type="scientific">Lactobacillus delbrueckii subsp. lactis</name>
    <dbReference type="NCBI Taxonomy" id="29397"/>
    <lineage>
        <taxon>Bacteria</taxon>
        <taxon>Bacillati</taxon>
        <taxon>Bacillota</taxon>
        <taxon>Bacilli</taxon>
        <taxon>Lactobacillales</taxon>
        <taxon>Lactobacillaceae</taxon>
        <taxon>Lactobacillus</taxon>
    </lineage>
</organism>
<dbReference type="AlphaFoldDB" id="A0A3G6K9Q6"/>
<keyword evidence="1" id="KW-0472">Membrane</keyword>
<reference evidence="2" key="1">
    <citation type="submission" date="2018-07" db="EMBL/GenBank/DDBJ databases">
        <authorList>
            <person name="Somerville V."/>
        </authorList>
    </citation>
    <scope>NUCLEOTIDE SEQUENCE</scope>
    <source>
        <strain evidence="2">NWC_2_2</strain>
    </source>
</reference>
<dbReference type="EMBL" id="CP031023">
    <property type="protein sequence ID" value="AZA15994.1"/>
    <property type="molecule type" value="Genomic_DNA"/>
</dbReference>
<evidence type="ECO:0000256" key="1">
    <source>
        <dbReference type="SAM" id="Phobius"/>
    </source>
</evidence>
<sequence>MTHEIIVDIILAVIALIGTIMCQILKQNGKARLALQIINEVAPAAVIAAEKLGGAGNVKFAKAVNFVQHALDHAGITSADVTVIENAVEAQWAELSQTGALAQYKKEVPSENEKVNS</sequence>
<protein>
    <submittedName>
        <fullName evidence="2">Holin</fullName>
    </submittedName>
</protein>
<gene>
    <name evidence="2" type="ORF">DQL93_05105</name>
</gene>
<accession>A0A3G6K9Q6</accession>